<sequence length="50" mass="5755">MSKKKPDYMIKGQTEQLSEDIHNAILMGVSYGKYMGMKHDKLAKALKRIK</sequence>
<dbReference type="Proteomes" id="UP000245720">
    <property type="component" value="Unassembled WGS sequence"/>
</dbReference>
<dbReference type="EMBL" id="QGDI01000003">
    <property type="protein sequence ID" value="PWJ13937.1"/>
    <property type="molecule type" value="Genomic_DNA"/>
</dbReference>
<name>A0A315Y1Q0_RUMFL</name>
<organism evidence="1 2">
    <name type="scientific">Ruminococcus flavefaciens</name>
    <dbReference type="NCBI Taxonomy" id="1265"/>
    <lineage>
        <taxon>Bacteria</taxon>
        <taxon>Bacillati</taxon>
        <taxon>Bacillota</taxon>
        <taxon>Clostridia</taxon>
        <taxon>Eubacteriales</taxon>
        <taxon>Oscillospiraceae</taxon>
        <taxon>Ruminococcus</taxon>
    </lineage>
</organism>
<comment type="caution">
    <text evidence="1">The sequence shown here is derived from an EMBL/GenBank/DDBJ whole genome shotgun (WGS) entry which is preliminary data.</text>
</comment>
<evidence type="ECO:0000313" key="2">
    <source>
        <dbReference type="Proteomes" id="UP000245720"/>
    </source>
</evidence>
<reference evidence="1 2" key="1">
    <citation type="submission" date="2018-05" db="EMBL/GenBank/DDBJ databases">
        <title>The Hungate 1000. A catalogue of reference genomes from the rumen microbiome.</title>
        <authorList>
            <person name="Kelly W."/>
        </authorList>
    </citation>
    <scope>NUCLEOTIDE SEQUENCE [LARGE SCALE GENOMIC DNA]</scope>
    <source>
        <strain evidence="1 2">SAb67</strain>
    </source>
</reference>
<dbReference type="AlphaFoldDB" id="A0A315Y1Q0"/>
<evidence type="ECO:0000313" key="1">
    <source>
        <dbReference type="EMBL" id="PWJ13937.1"/>
    </source>
</evidence>
<proteinExistence type="predicted"/>
<protein>
    <submittedName>
        <fullName evidence="1">Uncharacterized protein</fullName>
    </submittedName>
</protein>
<accession>A0A315Y1Q0</accession>
<dbReference type="RefSeq" id="WP_181380236.1">
    <property type="nucleotide sequence ID" value="NZ_QGDI01000003.1"/>
</dbReference>
<gene>
    <name evidence="1" type="ORF">IE37_00867</name>
</gene>